<dbReference type="AlphaFoldDB" id="A0A136PSV6"/>
<keyword evidence="3" id="KW-1185">Reference proteome</keyword>
<gene>
    <name evidence="2" type="ORF">AWW66_12965</name>
</gene>
<dbReference type="EMBL" id="LRQV01000038">
    <property type="protein sequence ID" value="KXK61571.1"/>
    <property type="molecule type" value="Genomic_DNA"/>
</dbReference>
<organism evidence="2 3">
    <name type="scientific">Micromonospora rosaria</name>
    <dbReference type="NCBI Taxonomy" id="47874"/>
    <lineage>
        <taxon>Bacteria</taxon>
        <taxon>Bacillati</taxon>
        <taxon>Actinomycetota</taxon>
        <taxon>Actinomycetes</taxon>
        <taxon>Micromonosporales</taxon>
        <taxon>Micromonosporaceae</taxon>
        <taxon>Micromonospora</taxon>
    </lineage>
</organism>
<accession>A0A136PSV6</accession>
<proteinExistence type="predicted"/>
<sequence>MGRDGVVDHPAEGSGVAVEPATVATGPSGPAGSRGGLDYYLVHPVGGPGAGPPTGILVEEFVYGADHVAVRLDSAGWLAGEPGWRGASGFSRAIRADAGVRGRIVPVERDGADLLHRRLTGSGLPAEAALRGHLGAGPPLPTSPPLRLGGEVTPGYHDTRVYRVLFANALTPDGLAEVQRTWRMAIPDDAGHPQARVLGTARLRVGDDAYTWEVRRVVAGAAWCLDVTVDLAGASDEGVAPVLRSLTATLRRQGLVPVTRERFS</sequence>
<feature type="region of interest" description="Disordered" evidence="1">
    <location>
        <begin position="1"/>
        <end position="30"/>
    </location>
</feature>
<dbReference type="Proteomes" id="UP000070620">
    <property type="component" value="Unassembled WGS sequence"/>
</dbReference>
<evidence type="ECO:0000313" key="3">
    <source>
        <dbReference type="Proteomes" id="UP000070620"/>
    </source>
</evidence>
<protein>
    <submittedName>
        <fullName evidence="2">Uncharacterized protein</fullName>
    </submittedName>
</protein>
<reference evidence="2 3" key="1">
    <citation type="submission" date="2016-01" db="EMBL/GenBank/DDBJ databases">
        <title>Whole genome sequence and analysis of Micromonospora rosaria DSM 803, which can produce antibacterial substance rosamicin.</title>
        <authorList>
            <person name="Yang H."/>
            <person name="He X."/>
            <person name="Zhu D."/>
        </authorList>
    </citation>
    <scope>NUCLEOTIDE SEQUENCE [LARGE SCALE GENOMIC DNA]</scope>
    <source>
        <strain evidence="2 3">DSM 803</strain>
    </source>
</reference>
<evidence type="ECO:0000256" key="1">
    <source>
        <dbReference type="SAM" id="MobiDB-lite"/>
    </source>
</evidence>
<name>A0A136PSV6_9ACTN</name>
<evidence type="ECO:0000313" key="2">
    <source>
        <dbReference type="EMBL" id="KXK61571.1"/>
    </source>
</evidence>
<comment type="caution">
    <text evidence="2">The sequence shown here is derived from an EMBL/GenBank/DDBJ whole genome shotgun (WGS) entry which is preliminary data.</text>
</comment>
<feature type="compositionally biased region" description="Basic and acidic residues" evidence="1">
    <location>
        <begin position="1"/>
        <end position="11"/>
    </location>
</feature>